<dbReference type="PANTHER" id="PTHR47505:SF1">
    <property type="entry name" value="DNA UTILIZATION PROTEIN YHGH"/>
    <property type="match status" value="1"/>
</dbReference>
<name>A0AAP2DPC7_9BACT</name>
<dbReference type="Pfam" id="PF00156">
    <property type="entry name" value="Pribosyltran"/>
    <property type="match status" value="1"/>
</dbReference>
<feature type="domain" description="Phosphoribosyltransferase" evidence="2">
    <location>
        <begin position="115"/>
        <end position="224"/>
    </location>
</feature>
<proteinExistence type="inferred from homology"/>
<accession>A0AAP2DPC7</accession>
<dbReference type="InterPro" id="IPR029057">
    <property type="entry name" value="PRTase-like"/>
</dbReference>
<evidence type="ECO:0000313" key="3">
    <source>
        <dbReference type="EMBL" id="MBT1700016.1"/>
    </source>
</evidence>
<dbReference type="InterPro" id="IPR000836">
    <property type="entry name" value="PRTase_dom"/>
</dbReference>
<dbReference type="SUPFAM" id="SSF53271">
    <property type="entry name" value="PRTase-like"/>
    <property type="match status" value="1"/>
</dbReference>
<sequence length="226" mass="25639">MLRDFVALFFPRCCTGCQGALVRGEELICTNCMLELPRSYYHLERENPFYNKFRGRLPVSQVITLFKFVKGSRVQHLLHALKYKNQPELGVALGRMYGNDLLHAGYARKFDLIISVPLHSSRRRKRGYNQSEEFGKGLSEALGVPCRDDLMERIVSTNTQTRKLRLSRWQNVSNVFRVTRPAEIDNRKILLVDDVVTTGATLEACGQALIDAGCRELSIACIAATQ</sequence>
<evidence type="ECO:0000259" key="2">
    <source>
        <dbReference type="Pfam" id="PF00156"/>
    </source>
</evidence>
<dbReference type="InterPro" id="IPR051910">
    <property type="entry name" value="ComF/GntX_DNA_util-trans"/>
</dbReference>
<comment type="caution">
    <text evidence="3">The sequence shown here is derived from an EMBL/GenBank/DDBJ whole genome shotgun (WGS) entry which is preliminary data.</text>
</comment>
<keyword evidence="4" id="KW-1185">Reference proteome</keyword>
<evidence type="ECO:0000313" key="4">
    <source>
        <dbReference type="Proteomes" id="UP001319200"/>
    </source>
</evidence>
<protein>
    <submittedName>
        <fullName evidence="3">ComF family protein</fullName>
    </submittedName>
</protein>
<organism evidence="3 4">
    <name type="scientific">Chryseosolibacter histidini</name>
    <dbReference type="NCBI Taxonomy" id="2782349"/>
    <lineage>
        <taxon>Bacteria</taxon>
        <taxon>Pseudomonadati</taxon>
        <taxon>Bacteroidota</taxon>
        <taxon>Cytophagia</taxon>
        <taxon>Cytophagales</taxon>
        <taxon>Chryseotaleaceae</taxon>
        <taxon>Chryseosolibacter</taxon>
    </lineage>
</organism>
<comment type="similarity">
    <text evidence="1">Belongs to the ComF/GntX family.</text>
</comment>
<dbReference type="Proteomes" id="UP001319200">
    <property type="component" value="Unassembled WGS sequence"/>
</dbReference>
<dbReference type="Gene3D" id="3.40.50.2020">
    <property type="match status" value="1"/>
</dbReference>
<dbReference type="PANTHER" id="PTHR47505">
    <property type="entry name" value="DNA UTILIZATION PROTEIN YHGH"/>
    <property type="match status" value="1"/>
</dbReference>
<gene>
    <name evidence="3" type="ORF">KK083_24225</name>
</gene>
<dbReference type="EMBL" id="JAHESF010000033">
    <property type="protein sequence ID" value="MBT1700016.1"/>
    <property type="molecule type" value="Genomic_DNA"/>
</dbReference>
<reference evidence="3 4" key="1">
    <citation type="submission" date="2021-05" db="EMBL/GenBank/DDBJ databases">
        <title>A Polyphasic approach of four new species of the genus Ohtaekwangia: Ohtaekwangia histidinii sp. nov., Ohtaekwangia cretensis sp. nov., Ohtaekwangia indiensis sp. nov., Ohtaekwangia reichenbachii sp. nov. from diverse environment.</title>
        <authorList>
            <person name="Octaviana S."/>
        </authorList>
    </citation>
    <scope>NUCLEOTIDE SEQUENCE [LARGE SCALE GENOMIC DNA]</scope>
    <source>
        <strain evidence="3 4">PWU4</strain>
    </source>
</reference>
<evidence type="ECO:0000256" key="1">
    <source>
        <dbReference type="ARBA" id="ARBA00008007"/>
    </source>
</evidence>
<dbReference type="CDD" id="cd06223">
    <property type="entry name" value="PRTases_typeI"/>
    <property type="match status" value="1"/>
</dbReference>
<dbReference type="AlphaFoldDB" id="A0AAP2DPC7"/>